<dbReference type="Pfam" id="PF00440">
    <property type="entry name" value="TetR_N"/>
    <property type="match status" value="1"/>
</dbReference>
<name>A0A941HQD6_9CLOT</name>
<dbReference type="Gene3D" id="1.10.357.10">
    <property type="entry name" value="Tetracycline Repressor, domain 2"/>
    <property type="match status" value="1"/>
</dbReference>
<dbReference type="RefSeq" id="WP_211801289.1">
    <property type="nucleotide sequence ID" value="NZ_JAGSCS010000010.1"/>
</dbReference>
<dbReference type="GO" id="GO:0003677">
    <property type="term" value="F:DNA binding"/>
    <property type="evidence" value="ECO:0007669"/>
    <property type="project" value="UniProtKB-UniRule"/>
</dbReference>
<evidence type="ECO:0000313" key="5">
    <source>
        <dbReference type="Proteomes" id="UP000675379"/>
    </source>
</evidence>
<dbReference type="EMBL" id="JAGSCS010000010">
    <property type="protein sequence ID" value="MBR0576374.1"/>
    <property type="molecule type" value="Genomic_DNA"/>
</dbReference>
<organism evidence="4 5">
    <name type="scientific">Proteiniclasticum sediminis</name>
    <dbReference type="NCBI Taxonomy" id="2804028"/>
    <lineage>
        <taxon>Bacteria</taxon>
        <taxon>Bacillati</taxon>
        <taxon>Bacillota</taxon>
        <taxon>Clostridia</taxon>
        <taxon>Eubacteriales</taxon>
        <taxon>Clostridiaceae</taxon>
        <taxon>Proteiniclasticum</taxon>
    </lineage>
</organism>
<dbReference type="InterPro" id="IPR050624">
    <property type="entry name" value="HTH-type_Tx_Regulator"/>
</dbReference>
<sequence>MEQFVNQPKTKRGQKTLENIVRAAEELFFEKGYHATSIIDITNEADIALGTFYIYFKDKYSLYKYLLMIYSHDIRKAISVDIKKSHSRYEAEKIGLRAFLQYIRDNKHVYNIIWESLYIDKNLFVEYYENFAQRYIKGLVDAQGKGEVVDVDPMILSYFLMGVSNFIGLKYVMFDEENEDFDQVVDKVMEILEAGMFLKK</sequence>
<evidence type="ECO:0000259" key="3">
    <source>
        <dbReference type="PROSITE" id="PS50977"/>
    </source>
</evidence>
<proteinExistence type="predicted"/>
<feature type="DNA-binding region" description="H-T-H motif" evidence="2">
    <location>
        <begin position="37"/>
        <end position="56"/>
    </location>
</feature>
<dbReference type="PRINTS" id="PR00455">
    <property type="entry name" value="HTHTETR"/>
</dbReference>
<reference evidence="4" key="1">
    <citation type="submission" date="2021-04" db="EMBL/GenBank/DDBJ databases">
        <title>Proteiniclasticum sedimins sp. nov., an obligate anaerobic bacterium isolated from anaerobic sludge.</title>
        <authorList>
            <person name="Liu J."/>
        </authorList>
    </citation>
    <scope>NUCLEOTIDE SEQUENCE</scope>
    <source>
        <strain evidence="4">BAD-10</strain>
    </source>
</reference>
<dbReference type="PANTHER" id="PTHR43479:SF11">
    <property type="entry name" value="ACREF_ENVCD OPERON REPRESSOR-RELATED"/>
    <property type="match status" value="1"/>
</dbReference>
<dbReference type="InterPro" id="IPR036271">
    <property type="entry name" value="Tet_transcr_reg_TetR-rel_C_sf"/>
</dbReference>
<dbReference type="InterPro" id="IPR023772">
    <property type="entry name" value="DNA-bd_HTH_TetR-type_CS"/>
</dbReference>
<dbReference type="InterPro" id="IPR001647">
    <property type="entry name" value="HTH_TetR"/>
</dbReference>
<comment type="caution">
    <text evidence="4">The sequence shown here is derived from an EMBL/GenBank/DDBJ whole genome shotgun (WGS) entry which is preliminary data.</text>
</comment>
<feature type="domain" description="HTH tetR-type" evidence="3">
    <location>
        <begin position="14"/>
        <end position="74"/>
    </location>
</feature>
<evidence type="ECO:0000256" key="2">
    <source>
        <dbReference type="PROSITE-ProRule" id="PRU00335"/>
    </source>
</evidence>
<gene>
    <name evidence="4" type="ORF">KCG48_08465</name>
</gene>
<evidence type="ECO:0000256" key="1">
    <source>
        <dbReference type="ARBA" id="ARBA00023125"/>
    </source>
</evidence>
<accession>A0A941HQD6</accession>
<dbReference type="AlphaFoldDB" id="A0A941HQD6"/>
<dbReference type="PROSITE" id="PS50977">
    <property type="entry name" value="HTH_TETR_2"/>
    <property type="match status" value="1"/>
</dbReference>
<dbReference type="PROSITE" id="PS01081">
    <property type="entry name" value="HTH_TETR_1"/>
    <property type="match status" value="1"/>
</dbReference>
<dbReference type="InterPro" id="IPR009057">
    <property type="entry name" value="Homeodomain-like_sf"/>
</dbReference>
<dbReference type="PANTHER" id="PTHR43479">
    <property type="entry name" value="ACREF/ENVCD OPERON REPRESSOR-RELATED"/>
    <property type="match status" value="1"/>
</dbReference>
<keyword evidence="5" id="KW-1185">Reference proteome</keyword>
<dbReference type="SUPFAM" id="SSF48498">
    <property type="entry name" value="Tetracyclin repressor-like, C-terminal domain"/>
    <property type="match status" value="1"/>
</dbReference>
<evidence type="ECO:0000313" key="4">
    <source>
        <dbReference type="EMBL" id="MBR0576374.1"/>
    </source>
</evidence>
<protein>
    <submittedName>
        <fullName evidence="4">TetR/AcrR family transcriptional regulator</fullName>
    </submittedName>
</protein>
<keyword evidence="1 2" id="KW-0238">DNA-binding</keyword>
<dbReference type="Proteomes" id="UP000675379">
    <property type="component" value="Unassembled WGS sequence"/>
</dbReference>
<dbReference type="SUPFAM" id="SSF46689">
    <property type="entry name" value="Homeodomain-like"/>
    <property type="match status" value="1"/>
</dbReference>